<name>A0AAN7I200_9FUNG</name>
<comment type="caution">
    <text evidence="1">The sequence shown here is derived from an EMBL/GenBank/DDBJ whole genome shotgun (WGS) entry which is preliminary data.</text>
</comment>
<keyword evidence="1" id="KW-0723">Serine/threonine-protein kinase</keyword>
<keyword evidence="1" id="KW-0808">Transferase</keyword>
<sequence length="152" mass="17433">MNHFIGIFYGNFITTGHYGIYGPLAMGELASILEYSVNVRRLVDCSSQTPTSRLGLYAKTLDSPASLRIYGDLDIQNTPDFLKFVSENFQCKILHPFDKNNFRFDKFWPNAIQMSSFLTSQVSTHVLRADGSVDEVYHTEDQRFYIFHFGPL</sequence>
<dbReference type="RefSeq" id="XP_064683993.1">
    <property type="nucleotide sequence ID" value="XM_064820073.1"/>
</dbReference>
<protein>
    <submittedName>
        <fullName evidence="1">Serine/threonine protein kinase</fullName>
    </submittedName>
</protein>
<gene>
    <name evidence="1" type="primary">FUN31_1</name>
    <name evidence="1" type="ORF">ATC70_000662</name>
</gene>
<dbReference type="GeneID" id="89944364"/>
<evidence type="ECO:0000313" key="2">
    <source>
        <dbReference type="Proteomes" id="UP001304243"/>
    </source>
</evidence>
<reference evidence="1 2" key="1">
    <citation type="submission" date="2022-11" db="EMBL/GenBank/DDBJ databases">
        <title>Mucor velutinosus strain NIH1002 WGS.</title>
        <authorList>
            <person name="Subramanian P."/>
            <person name="Mullikin J.C."/>
            <person name="Segre J.A."/>
            <person name="Zelazny A.M."/>
        </authorList>
    </citation>
    <scope>NUCLEOTIDE SEQUENCE [LARGE SCALE GENOMIC DNA]</scope>
    <source>
        <strain evidence="1 2">NIH1002</strain>
    </source>
</reference>
<keyword evidence="1" id="KW-0418">Kinase</keyword>
<dbReference type="EMBL" id="JASEJX010000013">
    <property type="protein sequence ID" value="KAK4517327.1"/>
    <property type="molecule type" value="Genomic_DNA"/>
</dbReference>
<dbReference type="AlphaFoldDB" id="A0AAN7I200"/>
<keyword evidence="2" id="KW-1185">Reference proteome</keyword>
<organism evidence="1 2">
    <name type="scientific">Mucor velutinosus</name>
    <dbReference type="NCBI Taxonomy" id="708070"/>
    <lineage>
        <taxon>Eukaryota</taxon>
        <taxon>Fungi</taxon>
        <taxon>Fungi incertae sedis</taxon>
        <taxon>Mucoromycota</taxon>
        <taxon>Mucoromycotina</taxon>
        <taxon>Mucoromycetes</taxon>
        <taxon>Mucorales</taxon>
        <taxon>Mucorineae</taxon>
        <taxon>Mucoraceae</taxon>
        <taxon>Mucor</taxon>
    </lineage>
</organism>
<proteinExistence type="predicted"/>
<dbReference type="GO" id="GO:0004674">
    <property type="term" value="F:protein serine/threonine kinase activity"/>
    <property type="evidence" value="ECO:0007669"/>
    <property type="project" value="UniProtKB-KW"/>
</dbReference>
<accession>A0AAN7I200</accession>
<dbReference type="Proteomes" id="UP001304243">
    <property type="component" value="Unassembled WGS sequence"/>
</dbReference>
<evidence type="ECO:0000313" key="1">
    <source>
        <dbReference type="EMBL" id="KAK4517327.1"/>
    </source>
</evidence>